<evidence type="ECO:0000259" key="4">
    <source>
        <dbReference type="Pfam" id="PF00248"/>
    </source>
</evidence>
<feature type="domain" description="NADP-dependent oxidoreductase" evidence="4">
    <location>
        <begin position="274"/>
        <end position="337"/>
    </location>
</feature>
<feature type="binding site" evidence="2">
    <location>
        <position position="124"/>
    </location>
    <ligand>
        <name>substrate</name>
    </ligand>
</feature>
<dbReference type="PROSITE" id="PS00062">
    <property type="entry name" value="ALDOKETO_REDUCTASE_2"/>
    <property type="match status" value="1"/>
</dbReference>
<dbReference type="GO" id="GO:0016491">
    <property type="term" value="F:oxidoreductase activity"/>
    <property type="evidence" value="ECO:0007669"/>
    <property type="project" value="InterPro"/>
</dbReference>
<evidence type="ECO:0000256" key="3">
    <source>
        <dbReference type="PIRSR" id="PIRSR000097-3"/>
    </source>
</evidence>
<evidence type="ECO:0000313" key="5">
    <source>
        <dbReference type="EMBL" id="RYR20542.1"/>
    </source>
</evidence>
<dbReference type="AlphaFoldDB" id="A0A445A2F9"/>
<dbReference type="PIRSF" id="PIRSF000097">
    <property type="entry name" value="AKR"/>
    <property type="match status" value="1"/>
</dbReference>
<proteinExistence type="predicted"/>
<dbReference type="PRINTS" id="PR00069">
    <property type="entry name" value="ALDKETRDTASE"/>
</dbReference>
<dbReference type="SUPFAM" id="SSF51430">
    <property type="entry name" value="NAD(P)-linked oxidoreductase"/>
    <property type="match status" value="1"/>
</dbReference>
<evidence type="ECO:0000256" key="2">
    <source>
        <dbReference type="PIRSR" id="PIRSR000097-2"/>
    </source>
</evidence>
<dbReference type="EMBL" id="SDMP01000013">
    <property type="protein sequence ID" value="RYR20542.1"/>
    <property type="molecule type" value="Genomic_DNA"/>
</dbReference>
<comment type="caution">
    <text evidence="5">The sequence shown here is derived from an EMBL/GenBank/DDBJ whole genome shotgun (WGS) entry which is preliminary data.</text>
</comment>
<organism evidence="5 6">
    <name type="scientific">Arachis hypogaea</name>
    <name type="common">Peanut</name>
    <dbReference type="NCBI Taxonomy" id="3818"/>
    <lineage>
        <taxon>Eukaryota</taxon>
        <taxon>Viridiplantae</taxon>
        <taxon>Streptophyta</taxon>
        <taxon>Embryophyta</taxon>
        <taxon>Tracheophyta</taxon>
        <taxon>Spermatophyta</taxon>
        <taxon>Magnoliopsida</taxon>
        <taxon>eudicotyledons</taxon>
        <taxon>Gunneridae</taxon>
        <taxon>Pentapetalae</taxon>
        <taxon>rosids</taxon>
        <taxon>fabids</taxon>
        <taxon>Fabales</taxon>
        <taxon>Fabaceae</taxon>
        <taxon>Papilionoideae</taxon>
        <taxon>50 kb inversion clade</taxon>
        <taxon>dalbergioids sensu lato</taxon>
        <taxon>Dalbergieae</taxon>
        <taxon>Pterocarpus clade</taxon>
        <taxon>Arachis</taxon>
    </lineage>
</organism>
<dbReference type="Proteomes" id="UP000289738">
    <property type="component" value="Chromosome B03"/>
</dbReference>
<evidence type="ECO:0000256" key="1">
    <source>
        <dbReference type="PIRSR" id="PIRSR000097-1"/>
    </source>
</evidence>
<dbReference type="PROSITE" id="PS00798">
    <property type="entry name" value="ALDOKETO_REDUCTASE_1"/>
    <property type="match status" value="1"/>
</dbReference>
<accession>A0A445A2F9</accession>
<feature type="site" description="Lowers pKa of active site Tyr" evidence="3">
    <location>
        <position position="91"/>
    </location>
</feature>
<feature type="domain" description="NADP-dependent oxidoreductase" evidence="4">
    <location>
        <begin position="28"/>
        <end position="194"/>
    </location>
</feature>
<dbReference type="Pfam" id="PF00248">
    <property type="entry name" value="Aldo_ket_red"/>
    <property type="match status" value="2"/>
</dbReference>
<gene>
    <name evidence="5" type="ORF">Ahy_B03g065715</name>
</gene>
<evidence type="ECO:0000313" key="6">
    <source>
        <dbReference type="Proteomes" id="UP000289738"/>
    </source>
</evidence>
<dbReference type="InterPro" id="IPR020471">
    <property type="entry name" value="AKR"/>
</dbReference>
<protein>
    <recommendedName>
        <fullName evidence="4">NADP-dependent oxidoreductase domain-containing protein</fullName>
    </recommendedName>
</protein>
<sequence>MSSTAKQGEVPVPNVVLQSSFTMPVTGLGTGSETNDDLTVKAAAVEAIKLGYRHFDTASFYGSEQGLGEAIAEALKLGLISSRNELFITSKLWLSDNHPHLVLPALQNSLQSLGLEYLDLYLIHWPISAKPKLKKFPYDAEDLVPFDLKGVWASMEECHNLGLTKSIGVSNFSCKKLENLLSFATIPPAVNQMNELGEITPSLEMAIVKSVHQRKFNRRNVVLGFQANILESGVESLLAAEESKRILQSQGYYGNCIFSFLGAKGAIWGSNDVMDNELLKHIAHAHGKTVAQVSLRWLYEQGVSFIVKSYNKKRMKQNLEIFDFSLTNDDYKKINQIKQERKVKNCAPPGGFVIDDLWDGEN</sequence>
<dbReference type="InterPro" id="IPR018170">
    <property type="entry name" value="Aldo/ket_reductase_CS"/>
</dbReference>
<dbReference type="InterPro" id="IPR023210">
    <property type="entry name" value="NADP_OxRdtase_dom"/>
</dbReference>
<reference evidence="5 6" key="1">
    <citation type="submission" date="2019-01" db="EMBL/GenBank/DDBJ databases">
        <title>Sequencing of cultivated peanut Arachis hypogaea provides insights into genome evolution and oil improvement.</title>
        <authorList>
            <person name="Chen X."/>
        </authorList>
    </citation>
    <scope>NUCLEOTIDE SEQUENCE [LARGE SCALE GENOMIC DNA]</scope>
    <source>
        <strain evidence="6">cv. Fuhuasheng</strain>
        <tissue evidence="5">Leaves</tissue>
    </source>
</reference>
<dbReference type="InterPro" id="IPR036812">
    <property type="entry name" value="NAD(P)_OxRdtase_dom_sf"/>
</dbReference>
<dbReference type="PROSITE" id="PS00063">
    <property type="entry name" value="ALDOKETO_REDUCTASE_3"/>
    <property type="match status" value="1"/>
</dbReference>
<name>A0A445A2F9_ARAHY</name>
<dbReference type="Gene3D" id="3.20.20.100">
    <property type="entry name" value="NADP-dependent oxidoreductase domain"/>
    <property type="match status" value="1"/>
</dbReference>
<feature type="active site" description="Proton donor" evidence="1">
    <location>
        <position position="61"/>
    </location>
</feature>
<dbReference type="PANTHER" id="PTHR11732">
    <property type="entry name" value="ALDO/KETO REDUCTASE"/>
    <property type="match status" value="1"/>
</dbReference>
<keyword evidence="6" id="KW-1185">Reference proteome</keyword>
<dbReference type="STRING" id="3818.A0A445A2F9"/>